<feature type="region of interest" description="Disordered" evidence="1">
    <location>
        <begin position="112"/>
        <end position="144"/>
    </location>
</feature>
<evidence type="ECO:0008006" key="4">
    <source>
        <dbReference type="Google" id="ProtNLM"/>
    </source>
</evidence>
<evidence type="ECO:0000313" key="3">
    <source>
        <dbReference type="Proteomes" id="UP001363622"/>
    </source>
</evidence>
<organism evidence="2 3">
    <name type="scientific">Phyllosticta citriasiana</name>
    <dbReference type="NCBI Taxonomy" id="595635"/>
    <lineage>
        <taxon>Eukaryota</taxon>
        <taxon>Fungi</taxon>
        <taxon>Dikarya</taxon>
        <taxon>Ascomycota</taxon>
        <taxon>Pezizomycotina</taxon>
        <taxon>Dothideomycetes</taxon>
        <taxon>Dothideomycetes incertae sedis</taxon>
        <taxon>Botryosphaeriales</taxon>
        <taxon>Phyllostictaceae</taxon>
        <taxon>Phyllosticta</taxon>
    </lineage>
</organism>
<protein>
    <recommendedName>
        <fullName evidence="4">C2H2-type domain-containing protein</fullName>
    </recommendedName>
</protein>
<dbReference type="EMBL" id="JBBPHU010000015">
    <property type="protein sequence ID" value="KAK7510087.1"/>
    <property type="molecule type" value="Genomic_DNA"/>
</dbReference>
<proteinExistence type="predicted"/>
<feature type="region of interest" description="Disordered" evidence="1">
    <location>
        <begin position="294"/>
        <end position="313"/>
    </location>
</feature>
<sequence>MDFNDNEFLELIERFNTEHPELQDWESAPAEINNITEPEPVTQPPNHQPPVVPSLPSRWVQFDNGEGAYIYDDRRPVPDFVDPRDLTLNQDVPICPTDNTQGPIVHEGYVSQRPQAAAPPFAPQSELREGNQAPGPADPSCGRRALPDTREIPCPYKCGKKFFTPGYANRHARTCERGPAERHTVPVDPNRGRRGLPDTREAPCPYDCGKLFFTAGYATHHAKTCEKGPTERTIPCPVNADRGCVEKFFWEFRAEEHGKACKDRFPCPKNTEGPNGCTVWFAKEIDAIKHAKRCNGKANKSRPAPKSRRERKRLWRENFLRKLNKVRGIGSPD</sequence>
<dbReference type="Proteomes" id="UP001363622">
    <property type="component" value="Unassembled WGS sequence"/>
</dbReference>
<comment type="caution">
    <text evidence="2">The sequence shown here is derived from an EMBL/GenBank/DDBJ whole genome shotgun (WGS) entry which is preliminary data.</text>
</comment>
<gene>
    <name evidence="2" type="ORF">IWZ03DRAFT_433761</name>
</gene>
<feature type="compositionally biased region" description="Pro residues" evidence="1">
    <location>
        <begin position="41"/>
        <end position="53"/>
    </location>
</feature>
<evidence type="ECO:0000313" key="2">
    <source>
        <dbReference type="EMBL" id="KAK7510087.1"/>
    </source>
</evidence>
<keyword evidence="3" id="KW-1185">Reference proteome</keyword>
<evidence type="ECO:0000256" key="1">
    <source>
        <dbReference type="SAM" id="MobiDB-lite"/>
    </source>
</evidence>
<accession>A0ABR1KBL5</accession>
<feature type="region of interest" description="Disordered" evidence="1">
    <location>
        <begin position="35"/>
        <end position="57"/>
    </location>
</feature>
<reference evidence="2 3" key="1">
    <citation type="submission" date="2024-04" db="EMBL/GenBank/DDBJ databases">
        <title>Phyllosticta paracitricarpa is synonymous to the EU quarantine fungus P. citricarpa based on phylogenomic analyses.</title>
        <authorList>
            <consortium name="Lawrence Berkeley National Laboratory"/>
            <person name="Van Ingen-Buijs V.A."/>
            <person name="Van Westerhoven A.C."/>
            <person name="Haridas S."/>
            <person name="Skiadas P."/>
            <person name="Martin F."/>
            <person name="Groenewald J.Z."/>
            <person name="Crous P.W."/>
            <person name="Seidl M.F."/>
        </authorList>
    </citation>
    <scope>NUCLEOTIDE SEQUENCE [LARGE SCALE GENOMIC DNA]</scope>
    <source>
        <strain evidence="2 3">CBS 123371</strain>
    </source>
</reference>
<name>A0ABR1KBL5_9PEZI</name>